<comment type="subcellular location">
    <subcellularLocation>
        <location evidence="1 7">Bacterial flagellum basal body</location>
    </subcellularLocation>
</comment>
<feature type="domain" description="Flagellar basal body rod protein N-terminal" evidence="8">
    <location>
        <begin position="10"/>
        <end position="35"/>
    </location>
</feature>
<keyword evidence="12" id="KW-1185">Reference proteome</keyword>
<comment type="similarity">
    <text evidence="2 7">Belongs to the flagella basal body rod proteins family.</text>
</comment>
<dbReference type="InterPro" id="IPR053967">
    <property type="entry name" value="LlgE_F_G-like_D1"/>
</dbReference>
<dbReference type="PANTHER" id="PTHR30435">
    <property type="entry name" value="FLAGELLAR PROTEIN"/>
    <property type="match status" value="1"/>
</dbReference>
<evidence type="ECO:0000313" key="12">
    <source>
        <dbReference type="Proteomes" id="UP001379945"/>
    </source>
</evidence>
<keyword evidence="11" id="KW-0969">Cilium</keyword>
<keyword evidence="4 7" id="KW-0975">Bacterial flagellum</keyword>
<sequence length="260" mass="27414">MIRSLWISKTGMEAQQMQLDHISNNLSNVATTGYKRSHAAFEDLIYQNLRQSGAASSEATQLPTGLQVGLGTRAVASSRNFSQGNLQQSSGTLDVAIKGNGFFQINNPDGTTGYTRDGSFQLDNAGQIVTNNGYLVQPGITIPANAQSVTIANDGTVTVSLPGQATPATVGQLQMASFINPAGLEPRGQNLYAETAASGAPNQSAPGTNGMGSLQQGFLETSNVNVVEELVSMIQTQRAYELNSKAVSTSDQMLQRLAQL</sequence>
<dbReference type="InterPro" id="IPR001444">
    <property type="entry name" value="Flag_bb_rod_N"/>
</dbReference>
<evidence type="ECO:0000256" key="4">
    <source>
        <dbReference type="ARBA" id="ARBA00023143"/>
    </source>
</evidence>
<dbReference type="InterPro" id="IPR037925">
    <property type="entry name" value="FlgE/F/G-like"/>
</dbReference>
<evidence type="ECO:0000259" key="9">
    <source>
        <dbReference type="Pfam" id="PF06429"/>
    </source>
</evidence>
<evidence type="ECO:0000259" key="8">
    <source>
        <dbReference type="Pfam" id="PF00460"/>
    </source>
</evidence>
<feature type="domain" description="Flagellar hook protein FlgE/F/G-like D1" evidence="10">
    <location>
        <begin position="96"/>
        <end position="159"/>
    </location>
</feature>
<evidence type="ECO:0000256" key="7">
    <source>
        <dbReference type="RuleBase" id="RU362116"/>
    </source>
</evidence>
<evidence type="ECO:0000256" key="5">
    <source>
        <dbReference type="ARBA" id="ARBA00032912"/>
    </source>
</evidence>
<evidence type="ECO:0000259" key="10">
    <source>
        <dbReference type="Pfam" id="PF22692"/>
    </source>
</evidence>
<dbReference type="Pfam" id="PF22692">
    <property type="entry name" value="LlgE_F_G_D1"/>
    <property type="match status" value="1"/>
</dbReference>
<dbReference type="Pfam" id="PF00460">
    <property type="entry name" value="Flg_bb_rod"/>
    <property type="match status" value="1"/>
</dbReference>
<dbReference type="InterPro" id="IPR012834">
    <property type="entry name" value="FlgG_G_neg"/>
</dbReference>
<reference evidence="11 12" key="1">
    <citation type="submission" date="2024-04" db="EMBL/GenBank/DDBJ databases">
        <title>Novel species of the genus Ideonella isolated from streams.</title>
        <authorList>
            <person name="Lu H."/>
        </authorList>
    </citation>
    <scope>NUCLEOTIDE SEQUENCE [LARGE SCALE GENOMIC DNA]</scope>
    <source>
        <strain evidence="11 12">LYT19W</strain>
    </source>
</reference>
<protein>
    <recommendedName>
        <fullName evidence="3 6">Flagellar basal-body rod protein FlgG</fullName>
    </recommendedName>
    <alternativeName>
        <fullName evidence="5 7">Distal rod protein</fullName>
    </alternativeName>
</protein>
<accession>A0ABU9C745</accession>
<proteinExistence type="inferred from homology"/>
<keyword evidence="11" id="KW-0282">Flagellum</keyword>
<comment type="caution">
    <text evidence="11">The sequence shown here is derived from an EMBL/GenBank/DDBJ whole genome shotgun (WGS) entry which is preliminary data.</text>
</comment>
<comment type="subunit">
    <text evidence="7">The basal body constitutes a major portion of the flagellar organelle and consists of four rings (L,P,S, and M) mounted on a central rod. The rod consists of about 26 subunits of FlgG in the distal portion, and FlgB, FlgC and FlgF are thought to build up the proximal portion of the rod with about 6 subunits each.</text>
</comment>
<evidence type="ECO:0000256" key="6">
    <source>
        <dbReference type="NCBIfam" id="TIGR02488"/>
    </source>
</evidence>
<evidence type="ECO:0000256" key="2">
    <source>
        <dbReference type="ARBA" id="ARBA00009677"/>
    </source>
</evidence>
<evidence type="ECO:0000256" key="3">
    <source>
        <dbReference type="ARBA" id="ARBA00017948"/>
    </source>
</evidence>
<dbReference type="Proteomes" id="UP001379945">
    <property type="component" value="Unassembled WGS sequence"/>
</dbReference>
<evidence type="ECO:0000256" key="1">
    <source>
        <dbReference type="ARBA" id="ARBA00004117"/>
    </source>
</evidence>
<keyword evidence="11" id="KW-0966">Cell projection</keyword>
<dbReference type="SUPFAM" id="SSF117143">
    <property type="entry name" value="Flagellar hook protein flgE"/>
    <property type="match status" value="1"/>
</dbReference>
<evidence type="ECO:0000313" key="11">
    <source>
        <dbReference type="EMBL" id="MEK8047713.1"/>
    </source>
</evidence>
<dbReference type="Pfam" id="PF06429">
    <property type="entry name" value="Flg_bbr_C"/>
    <property type="match status" value="1"/>
</dbReference>
<dbReference type="NCBIfam" id="TIGR02488">
    <property type="entry name" value="flgG_G_neg"/>
    <property type="match status" value="1"/>
</dbReference>
<dbReference type="InterPro" id="IPR020013">
    <property type="entry name" value="Flagellar_FlgE/F/G"/>
</dbReference>
<dbReference type="RefSeq" id="WP_341400019.1">
    <property type="nucleotide sequence ID" value="NZ_JBBUTI010000010.1"/>
</dbReference>
<feature type="domain" description="Flagellar basal-body/hook protein C-terminal" evidence="9">
    <location>
        <begin position="215"/>
        <end position="260"/>
    </location>
</feature>
<organism evidence="11 12">
    <name type="scientific">Ideonella margarita</name>
    <dbReference type="NCBI Taxonomy" id="2984191"/>
    <lineage>
        <taxon>Bacteria</taxon>
        <taxon>Pseudomonadati</taxon>
        <taxon>Pseudomonadota</taxon>
        <taxon>Betaproteobacteria</taxon>
        <taxon>Burkholderiales</taxon>
        <taxon>Sphaerotilaceae</taxon>
        <taxon>Ideonella</taxon>
    </lineage>
</organism>
<dbReference type="EMBL" id="JBBUTI010000010">
    <property type="protein sequence ID" value="MEK8047713.1"/>
    <property type="molecule type" value="Genomic_DNA"/>
</dbReference>
<dbReference type="NCBIfam" id="TIGR03506">
    <property type="entry name" value="FlgEFG_subfam"/>
    <property type="match status" value="2"/>
</dbReference>
<gene>
    <name evidence="11" type="primary">flgG</name>
    <name evidence="11" type="ORF">AACH00_15225</name>
</gene>
<name>A0ABU9C745_9BURK</name>
<dbReference type="InterPro" id="IPR010930">
    <property type="entry name" value="Flg_bb/hook_C_dom"/>
</dbReference>
<dbReference type="PANTHER" id="PTHR30435:SF19">
    <property type="entry name" value="FLAGELLAR BASAL-BODY ROD PROTEIN FLGG"/>
    <property type="match status" value="1"/>
</dbReference>